<evidence type="ECO:0000313" key="2">
    <source>
        <dbReference type="Proteomes" id="UP000318294"/>
    </source>
</evidence>
<sequence length="148" mass="16005">MDCVHPARSTPTRRCRAWLGFVLAVIGAASTAQPIVCHVAYAGATRSFVIPPQPHAVDPPPLLQGASVLVEVVNRVPPQPGAGVVIRTYGMRDGEPMLLHQGSYLPTAPAVGPHGFTGLQVVREPARGHELTYWCERTVESARHHRPR</sequence>
<organism evidence="1 2">
    <name type="scientific">Tepidimonas charontis</name>
    <dbReference type="NCBI Taxonomy" id="2267262"/>
    <lineage>
        <taxon>Bacteria</taxon>
        <taxon>Pseudomonadati</taxon>
        <taxon>Pseudomonadota</taxon>
        <taxon>Betaproteobacteria</taxon>
        <taxon>Burkholderiales</taxon>
        <taxon>Tepidimonas</taxon>
    </lineage>
</organism>
<gene>
    <name evidence="1" type="ORF">Tchar_01820</name>
</gene>
<protein>
    <submittedName>
        <fullName evidence="1">Uncharacterized protein</fullName>
    </submittedName>
</protein>
<evidence type="ECO:0000313" key="1">
    <source>
        <dbReference type="EMBL" id="TSE33231.1"/>
    </source>
</evidence>
<reference evidence="1 2" key="1">
    <citation type="submission" date="2019-07" db="EMBL/GenBank/DDBJ databases">
        <title>Tepidimonas charontis SPSP-6 draft genome.</title>
        <authorList>
            <person name="Da Costa M.S."/>
            <person name="Froufe H.J.C."/>
            <person name="Egas C."/>
            <person name="Albuquerque L."/>
        </authorList>
    </citation>
    <scope>NUCLEOTIDE SEQUENCE [LARGE SCALE GENOMIC DNA]</scope>
    <source>
        <strain evidence="1 2">SPSP-6</strain>
    </source>
</reference>
<dbReference type="AlphaFoldDB" id="A0A554XBL1"/>
<accession>A0A554XBL1</accession>
<proteinExistence type="predicted"/>
<name>A0A554XBL1_9BURK</name>
<keyword evidence="2" id="KW-1185">Reference proteome</keyword>
<dbReference type="Proteomes" id="UP000318294">
    <property type="component" value="Unassembled WGS sequence"/>
</dbReference>
<dbReference type="EMBL" id="VJON01000030">
    <property type="protein sequence ID" value="TSE33231.1"/>
    <property type="molecule type" value="Genomic_DNA"/>
</dbReference>
<comment type="caution">
    <text evidence="1">The sequence shown here is derived from an EMBL/GenBank/DDBJ whole genome shotgun (WGS) entry which is preliminary data.</text>
</comment>